<proteinExistence type="predicted"/>
<comment type="caution">
    <text evidence="2">The sequence shown here is derived from an EMBL/GenBank/DDBJ whole genome shotgun (WGS) entry which is preliminary data.</text>
</comment>
<dbReference type="RefSeq" id="WP_007159685.1">
    <property type="nucleotide sequence ID" value="NZ_CP017024.1"/>
</dbReference>
<sequence>MSEDTRDQEPLDTPADGDDVPEHQKPENLEKLKDYGKDQIPPGIA</sequence>
<evidence type="ECO:0000313" key="2">
    <source>
        <dbReference type="EMBL" id="SCZ32935.1"/>
    </source>
</evidence>
<dbReference type="AlphaFoldDB" id="A0A1G5N667"/>
<reference evidence="3" key="1">
    <citation type="submission" date="2016-10" db="EMBL/GenBank/DDBJ databases">
        <authorList>
            <person name="de Groot N.N."/>
        </authorList>
    </citation>
    <scope>NUCLEOTIDE SEQUENCE [LARGE SCALE GENOMIC DNA]</scope>
    <source>
        <strain evidence="3">DSM 15758</strain>
    </source>
</reference>
<gene>
    <name evidence="2" type="ORF">SAMN05216279_104271</name>
</gene>
<dbReference type="GeneID" id="58746964"/>
<feature type="region of interest" description="Disordered" evidence="1">
    <location>
        <begin position="1"/>
        <end position="45"/>
    </location>
</feature>
<feature type="compositionally biased region" description="Basic and acidic residues" evidence="1">
    <location>
        <begin position="20"/>
        <end position="37"/>
    </location>
</feature>
<evidence type="ECO:0000313" key="3">
    <source>
        <dbReference type="Proteomes" id="UP000183046"/>
    </source>
</evidence>
<organism evidence="2 3">
    <name type="scientific">Pseudomonas oryzihabitans</name>
    <dbReference type="NCBI Taxonomy" id="47885"/>
    <lineage>
        <taxon>Bacteria</taxon>
        <taxon>Pseudomonadati</taxon>
        <taxon>Pseudomonadota</taxon>
        <taxon>Gammaproteobacteria</taxon>
        <taxon>Pseudomonadales</taxon>
        <taxon>Pseudomonadaceae</taxon>
        <taxon>Pseudomonas</taxon>
    </lineage>
</organism>
<dbReference type="Proteomes" id="UP000183046">
    <property type="component" value="Unassembled WGS sequence"/>
</dbReference>
<evidence type="ECO:0000256" key="1">
    <source>
        <dbReference type="SAM" id="MobiDB-lite"/>
    </source>
</evidence>
<accession>A0A1G5N667</accession>
<name>A0A1G5N667_9PSED</name>
<dbReference type="EMBL" id="FMWB01000004">
    <property type="protein sequence ID" value="SCZ32935.1"/>
    <property type="molecule type" value="Genomic_DNA"/>
</dbReference>
<protein>
    <submittedName>
        <fullName evidence="2">Uncharacterized protein</fullName>
    </submittedName>
</protein>